<name>A0A8S0PUU0_OLEEU</name>
<dbReference type="AlphaFoldDB" id="A0A8S0PUU0"/>
<organism evidence="1 2">
    <name type="scientific">Olea europaea subsp. europaea</name>
    <dbReference type="NCBI Taxonomy" id="158383"/>
    <lineage>
        <taxon>Eukaryota</taxon>
        <taxon>Viridiplantae</taxon>
        <taxon>Streptophyta</taxon>
        <taxon>Embryophyta</taxon>
        <taxon>Tracheophyta</taxon>
        <taxon>Spermatophyta</taxon>
        <taxon>Magnoliopsida</taxon>
        <taxon>eudicotyledons</taxon>
        <taxon>Gunneridae</taxon>
        <taxon>Pentapetalae</taxon>
        <taxon>asterids</taxon>
        <taxon>lamiids</taxon>
        <taxon>Lamiales</taxon>
        <taxon>Oleaceae</taxon>
        <taxon>Oleeae</taxon>
        <taxon>Olea</taxon>
    </lineage>
</organism>
<gene>
    <name evidence="1" type="ORF">OLEA9_A011033</name>
</gene>
<keyword evidence="2" id="KW-1185">Reference proteome</keyword>
<proteinExistence type="predicted"/>
<sequence>MAMVGTEPDFQATLGNFWDTMCRKFLDTVCRPSPGRVLATIRMQPIFLTFVVSLWARPCLGRVMAKAGTEPDFQAILGSFMDTVCKPCPGCGRDVSRLSGIFRQFLEHDVQAMFGMRLVRDRDATWFSGSFWNTACRPYLGCCKVTS</sequence>
<dbReference type="EMBL" id="CACTIH010000146">
    <property type="protein sequence ID" value="CAA2955325.1"/>
    <property type="molecule type" value="Genomic_DNA"/>
</dbReference>
<evidence type="ECO:0000313" key="2">
    <source>
        <dbReference type="Proteomes" id="UP000594638"/>
    </source>
</evidence>
<accession>A0A8S0PUU0</accession>
<protein>
    <submittedName>
        <fullName evidence="1">Uncharacterized protein</fullName>
    </submittedName>
</protein>
<reference evidence="1 2" key="1">
    <citation type="submission" date="2019-12" db="EMBL/GenBank/DDBJ databases">
        <authorList>
            <person name="Alioto T."/>
            <person name="Alioto T."/>
            <person name="Gomez Garrido J."/>
        </authorList>
    </citation>
    <scope>NUCLEOTIDE SEQUENCE [LARGE SCALE GENOMIC DNA]</scope>
</reference>
<evidence type="ECO:0000313" key="1">
    <source>
        <dbReference type="EMBL" id="CAA2955325.1"/>
    </source>
</evidence>
<comment type="caution">
    <text evidence="1">The sequence shown here is derived from an EMBL/GenBank/DDBJ whole genome shotgun (WGS) entry which is preliminary data.</text>
</comment>
<dbReference type="Gramene" id="OE9A011033T1">
    <property type="protein sequence ID" value="OE9A011033C1"/>
    <property type="gene ID" value="OE9A011033"/>
</dbReference>
<dbReference type="Proteomes" id="UP000594638">
    <property type="component" value="Unassembled WGS sequence"/>
</dbReference>